<reference evidence="21 22" key="2">
    <citation type="journal article" date="2012" name="Proc. Natl. Acad. Sci. U.S.A.">
        <title>Antigenic diversity is generated by distinct evolutionary mechanisms in African trypanosome species.</title>
        <authorList>
            <person name="Jackson A.P."/>
            <person name="Berry A."/>
            <person name="Aslett M."/>
            <person name="Allison H.C."/>
            <person name="Burton P."/>
            <person name="Vavrova-Anderson J."/>
            <person name="Brown R."/>
            <person name="Browne H."/>
            <person name="Corton N."/>
            <person name="Hauser H."/>
            <person name="Gamble J."/>
            <person name="Gilderthorp R."/>
            <person name="Marcello L."/>
            <person name="McQuillan J."/>
            <person name="Otto T.D."/>
            <person name="Quail M.A."/>
            <person name="Sanders M.J."/>
            <person name="van Tonder A."/>
            <person name="Ginger M.L."/>
            <person name="Field M.C."/>
            <person name="Barry J.D."/>
            <person name="Hertz-Fowler C."/>
            <person name="Berriman M."/>
        </authorList>
    </citation>
    <scope>NUCLEOTIDE SEQUENCE [LARGE SCALE GENOMIC DNA]</scope>
    <source>
        <strain evidence="21 22">IL3000</strain>
    </source>
</reference>
<dbReference type="OMA" id="MGIPWVQ"/>
<dbReference type="GO" id="GO:0000287">
    <property type="term" value="F:magnesium ion binding"/>
    <property type="evidence" value="ECO:0007669"/>
    <property type="project" value="UniProtKB-UniRule"/>
</dbReference>
<evidence type="ECO:0000256" key="11">
    <source>
        <dbReference type="ARBA" id="ARBA00023204"/>
    </source>
</evidence>
<evidence type="ECO:0000256" key="14">
    <source>
        <dbReference type="ARBA" id="ARBA00034726"/>
    </source>
</evidence>
<dbReference type="Pfam" id="PF00752">
    <property type="entry name" value="XPG_N"/>
    <property type="match status" value="1"/>
</dbReference>
<dbReference type="VEuPathDB" id="TriTrypDB:TcIL3000_0_10230"/>
<evidence type="ECO:0000313" key="21">
    <source>
        <dbReference type="EMBL" id="CCD16055.1"/>
    </source>
</evidence>
<dbReference type="SMART" id="SM00484">
    <property type="entry name" value="XPGI"/>
    <property type="match status" value="1"/>
</dbReference>
<evidence type="ECO:0000259" key="19">
    <source>
        <dbReference type="SMART" id="SM00484"/>
    </source>
</evidence>
<dbReference type="GO" id="GO:0006284">
    <property type="term" value="P:base-excision repair"/>
    <property type="evidence" value="ECO:0007669"/>
    <property type="project" value="UniProtKB-UniRule"/>
</dbReference>
<dbReference type="SMART" id="SM00485">
    <property type="entry name" value="XPGN"/>
    <property type="match status" value="1"/>
</dbReference>
<evidence type="ECO:0000256" key="10">
    <source>
        <dbReference type="ARBA" id="ARBA00023128"/>
    </source>
</evidence>
<comment type="subunit">
    <text evidence="15">Interacts with PCNA1 and PCNA2. Three molecules of FEN1 bind to one PCNA trimer with each molecule binding to one PCNA monomer. PCNA stimulates the nuclease activity without altering cleavage specificity.</text>
</comment>
<dbReference type="AlphaFoldDB" id="F9WFI3"/>
<dbReference type="EMBL" id="CAEQ01002148">
    <property type="protein sequence ID" value="CCD16055.1"/>
    <property type="molecule type" value="Genomic_DNA"/>
</dbReference>
<keyword evidence="8 16" id="KW-0269">Exonuclease</keyword>
<dbReference type="InterPro" id="IPR023426">
    <property type="entry name" value="Flap_endonuc"/>
</dbReference>
<keyword evidence="12 16" id="KW-0539">Nucleus</keyword>
<comment type="similarity">
    <text evidence="14 16">Belongs to the XPG/RAD2 endonuclease family. FEN1 subfamily.</text>
</comment>
<evidence type="ECO:0000256" key="9">
    <source>
        <dbReference type="ARBA" id="ARBA00022842"/>
    </source>
</evidence>
<dbReference type="GO" id="GO:0005730">
    <property type="term" value="C:nucleolus"/>
    <property type="evidence" value="ECO:0007669"/>
    <property type="project" value="UniProtKB-SubCell"/>
</dbReference>
<keyword evidence="18" id="KW-0812">Transmembrane</keyword>
<dbReference type="CDD" id="cd09867">
    <property type="entry name" value="PIN_FEN1"/>
    <property type="match status" value="1"/>
</dbReference>
<dbReference type="Gene3D" id="3.40.50.1010">
    <property type="entry name" value="5'-nuclease"/>
    <property type="match status" value="1"/>
</dbReference>
<gene>
    <name evidence="21" type="ORF">TCIL3000_0_10230</name>
</gene>
<evidence type="ECO:0000256" key="2">
    <source>
        <dbReference type="ARBA" id="ARBA00022705"/>
    </source>
</evidence>
<keyword evidence="11 16" id="KW-0234">DNA repair</keyword>
<evidence type="ECO:0000256" key="1">
    <source>
        <dbReference type="ARBA" id="ARBA00022553"/>
    </source>
</evidence>
<sequence>MPTLNSLLRRADLPFVSCVISLLILSRLMPLQFTALLLGTMGVLGLSKLLYDRAPGAIKEKELKCYFGRRIAIDASMAVYQFVIAMKGFQEGQSVELTNDAGEVTSHLNGIFFRTLRMIDEGLRPIYVFDGKPPSLKNSELDSRRQRAEEAKHEYEKAKEEGDDEAMEKMSKRMVRVSREQMDEVKTLLQLMGIPVVQAPSEAEAQCAELVRKDKAWAVGTEDMDALAFGARVMLRHLTYGEAKKRPIAEYHLEDILELAGMTMEQFIDLCILLGCDYVPKIPGIGPHKAWEGIKKYGSMEAFLESLDGTKYVVPEGFNYVEARNFFLHPEVTPGEEIEIQFREPDEEGLVKFLVQEKLFNKDRVLKGIQRLRDALAKKTQGRLDQFFTITKVARPAAAELTAAAGSKRSRSAVSCLGCSNVKHLPVTRKRSKSNTRRSIDHVLYTNYPFTIFLFIYTYTYTYTYIYIYLKLAIDPCPLHSSIQPCFSDTGS</sequence>
<dbReference type="HAMAP" id="MF_00614">
    <property type="entry name" value="Fen"/>
    <property type="match status" value="1"/>
</dbReference>
<dbReference type="PROSITE" id="PS00841">
    <property type="entry name" value="XPG_1"/>
    <property type="match status" value="1"/>
</dbReference>
<dbReference type="PANTHER" id="PTHR11081">
    <property type="entry name" value="FLAP ENDONUCLEASE FAMILY MEMBER"/>
    <property type="match status" value="1"/>
</dbReference>
<dbReference type="InterPro" id="IPR006086">
    <property type="entry name" value="XPG-I_dom"/>
</dbReference>
<keyword evidence="22" id="KW-1185">Reference proteome</keyword>
<dbReference type="InterPro" id="IPR019974">
    <property type="entry name" value="XPG_CS"/>
</dbReference>
<comment type="cofactor">
    <cofactor evidence="16">
        <name>Mg(2+)</name>
        <dbReference type="ChEBI" id="CHEBI:18420"/>
    </cofactor>
    <text evidence="16">Binds 2 magnesium ions per subunit. They probably participate in the reaction catalyzed by the enzyme. May bind an additional third magnesium ion after substrate binding.</text>
</comment>
<keyword evidence="18" id="KW-0472">Membrane</keyword>
<evidence type="ECO:0000256" key="16">
    <source>
        <dbReference type="HAMAP-Rule" id="MF_03140"/>
    </source>
</evidence>
<organism evidence="21 22">
    <name type="scientific">Trypanosoma congolense (strain IL3000)</name>
    <dbReference type="NCBI Taxonomy" id="1068625"/>
    <lineage>
        <taxon>Eukaryota</taxon>
        <taxon>Discoba</taxon>
        <taxon>Euglenozoa</taxon>
        <taxon>Kinetoplastea</taxon>
        <taxon>Metakinetoplastina</taxon>
        <taxon>Trypanosomatida</taxon>
        <taxon>Trypanosomatidae</taxon>
        <taxon>Trypanosoma</taxon>
        <taxon>Nannomonas</taxon>
    </lineage>
</organism>
<keyword evidence="7 16" id="KW-0378">Hydrolase</keyword>
<keyword evidence="17" id="KW-0175">Coiled coil</keyword>
<dbReference type="GO" id="GO:0005654">
    <property type="term" value="C:nucleoplasm"/>
    <property type="evidence" value="ECO:0007669"/>
    <property type="project" value="UniProtKB-SubCell"/>
</dbReference>
<keyword evidence="4 16" id="KW-0479">Metal-binding</keyword>
<evidence type="ECO:0000256" key="8">
    <source>
        <dbReference type="ARBA" id="ARBA00022839"/>
    </source>
</evidence>
<dbReference type="FunFam" id="1.10.150.20:FF:000009">
    <property type="entry name" value="Flap endonuclease 1"/>
    <property type="match status" value="1"/>
</dbReference>
<feature type="domain" description="XPG-I" evidence="19">
    <location>
        <begin position="190"/>
        <end position="262"/>
    </location>
</feature>
<accession>F9WFI3</accession>
<proteinExistence type="inferred from homology"/>
<keyword evidence="10 16" id="KW-0496">Mitochondrion</keyword>
<dbReference type="PRINTS" id="PR00853">
    <property type="entry name" value="XPGRADSUPER"/>
</dbReference>
<evidence type="ECO:0000256" key="17">
    <source>
        <dbReference type="SAM" id="Coils"/>
    </source>
</evidence>
<comment type="subcellular location">
    <subcellularLocation>
        <location evidence="16">Nucleus</location>
        <location evidence="16">Nucleolus</location>
    </subcellularLocation>
    <subcellularLocation>
        <location evidence="16">Nucleus</location>
        <location evidence="16">Nucleoplasm</location>
    </subcellularLocation>
    <subcellularLocation>
        <location evidence="16">Mitochondrion</location>
    </subcellularLocation>
    <text evidence="16">Resides mostly in the nucleoli and relocalizes to the nucleoplasm upon DNA damage.</text>
</comment>
<dbReference type="GO" id="GO:0005739">
    <property type="term" value="C:mitochondrion"/>
    <property type="evidence" value="ECO:0007669"/>
    <property type="project" value="UniProtKB-SubCell"/>
</dbReference>
<protein>
    <recommendedName>
        <fullName evidence="16">Flap endonuclease 1</fullName>
        <shortName evidence="16">FEN-1</shortName>
        <ecNumber evidence="16">3.1.-.-</ecNumber>
    </recommendedName>
    <alternativeName>
        <fullName evidence="16">Flap structure-specific endonuclease 1</fullName>
    </alternativeName>
</protein>
<dbReference type="FunFam" id="3.40.50.1010:FF:000016">
    <property type="entry name" value="Flap endonuclease 1"/>
    <property type="match status" value="1"/>
</dbReference>
<dbReference type="InterPro" id="IPR008918">
    <property type="entry name" value="HhH2"/>
</dbReference>
<dbReference type="InterPro" id="IPR006084">
    <property type="entry name" value="XPG/Rad2"/>
</dbReference>
<evidence type="ECO:0000256" key="12">
    <source>
        <dbReference type="ARBA" id="ARBA00023242"/>
    </source>
</evidence>
<dbReference type="Proteomes" id="UP000000702">
    <property type="component" value="Unassembled WGS sequence"/>
</dbReference>
<dbReference type="PROSITE" id="PS00842">
    <property type="entry name" value="XPG_2"/>
    <property type="match status" value="1"/>
</dbReference>
<keyword evidence="5 16" id="KW-0255">Endonuclease</keyword>
<keyword evidence="3 16" id="KW-0540">Nuclease</keyword>
<dbReference type="EC" id="3.1.-.-" evidence="16"/>
<feature type="coiled-coil region" evidence="17">
    <location>
        <begin position="138"/>
        <end position="168"/>
    </location>
</feature>
<dbReference type="GO" id="GO:0017108">
    <property type="term" value="F:5'-flap endonuclease activity"/>
    <property type="evidence" value="ECO:0007669"/>
    <property type="project" value="UniProtKB-UniRule"/>
</dbReference>
<evidence type="ECO:0000256" key="6">
    <source>
        <dbReference type="ARBA" id="ARBA00022763"/>
    </source>
</evidence>
<evidence type="ECO:0000256" key="4">
    <source>
        <dbReference type="ARBA" id="ARBA00022723"/>
    </source>
</evidence>
<feature type="transmembrane region" description="Helical" evidence="18">
    <location>
        <begin position="448"/>
        <end position="470"/>
    </location>
</feature>
<evidence type="ECO:0000256" key="15">
    <source>
        <dbReference type="ARBA" id="ARBA00063178"/>
    </source>
</evidence>
<dbReference type="InterPro" id="IPR029060">
    <property type="entry name" value="PIN-like_dom_sf"/>
</dbReference>
<dbReference type="Pfam" id="PF00867">
    <property type="entry name" value="XPG_I"/>
    <property type="match status" value="1"/>
</dbReference>
<name>F9WFI3_TRYCI</name>
<dbReference type="GO" id="GO:0008409">
    <property type="term" value="F:5'-3' exonuclease activity"/>
    <property type="evidence" value="ECO:0007669"/>
    <property type="project" value="UniProtKB-UniRule"/>
</dbReference>
<keyword evidence="9 16" id="KW-0460">Magnesium</keyword>
<evidence type="ECO:0000256" key="7">
    <source>
        <dbReference type="ARBA" id="ARBA00022801"/>
    </source>
</evidence>
<dbReference type="SUPFAM" id="SSF88723">
    <property type="entry name" value="PIN domain-like"/>
    <property type="match status" value="1"/>
</dbReference>
<dbReference type="InterPro" id="IPR006085">
    <property type="entry name" value="XPG_DNA_repair_N"/>
</dbReference>
<comment type="function">
    <text evidence="13 16">Structure-specific nuclease with 5'-flap endonuclease and 5'-3' exonuclease activities involved in DNA replication and repair. During DNA replication, cleaves the 5'-overhanging flap structure that is generated by displacement synthesis when DNA polymerase encounters the 5'-end of a downstream Okazaki fragment. It enters the flap from the 5'-end and then tracks to cleave the flap base, leaving a nick for ligation. Also involved in the long patch base excision repair (LP-BER) pathway, by cleaving within the apurinic/apyrimidinic (AP) site-terminated flap. Acts as a genome stabilization factor that prevents flaps from equilibrating into structures that lead to duplications and deletions. Also possesses 5'-3' exonuclease activity on nicked or gapped double-stranded DNA, and exhibits RNase H activity. Also involved in replication and repair of rDNA and in repairing mitochondrial DNA.</text>
</comment>
<evidence type="ECO:0000256" key="18">
    <source>
        <dbReference type="SAM" id="Phobius"/>
    </source>
</evidence>
<dbReference type="PANTHER" id="PTHR11081:SF9">
    <property type="entry name" value="FLAP ENDONUCLEASE 1"/>
    <property type="match status" value="1"/>
</dbReference>
<evidence type="ECO:0000256" key="3">
    <source>
        <dbReference type="ARBA" id="ARBA00022722"/>
    </source>
</evidence>
<keyword evidence="1 16" id="KW-0597">Phosphoprotein</keyword>
<keyword evidence="6 16" id="KW-0227">DNA damage</keyword>
<evidence type="ECO:0000256" key="5">
    <source>
        <dbReference type="ARBA" id="ARBA00022759"/>
    </source>
</evidence>
<feature type="domain" description="XPG N-terminal" evidence="20">
    <location>
        <begin position="41"/>
        <end position="151"/>
    </location>
</feature>
<dbReference type="InterPro" id="IPR036279">
    <property type="entry name" value="5-3_exonuclease_C_sf"/>
</dbReference>
<evidence type="ECO:0000313" key="22">
    <source>
        <dbReference type="Proteomes" id="UP000000702"/>
    </source>
</evidence>
<dbReference type="GO" id="GO:0003677">
    <property type="term" value="F:DNA binding"/>
    <property type="evidence" value="ECO:0007669"/>
    <property type="project" value="UniProtKB-UniRule"/>
</dbReference>
<evidence type="ECO:0000256" key="13">
    <source>
        <dbReference type="ARBA" id="ARBA00029382"/>
    </source>
</evidence>
<dbReference type="CDD" id="cd09907">
    <property type="entry name" value="H3TH_FEN1-Euk"/>
    <property type="match status" value="1"/>
</dbReference>
<keyword evidence="2 16" id="KW-0235">DNA replication</keyword>
<comment type="caution">
    <text evidence="21">The sequence shown here is derived from an EMBL/GenBank/DDBJ whole genome shotgun (WGS) entry which is preliminary data.</text>
</comment>
<dbReference type="GO" id="GO:0043137">
    <property type="term" value="P:DNA replication, removal of RNA primer"/>
    <property type="evidence" value="ECO:0007669"/>
    <property type="project" value="UniProtKB-UniRule"/>
</dbReference>
<dbReference type="SUPFAM" id="SSF47807">
    <property type="entry name" value="5' to 3' exonuclease, C-terminal subdomain"/>
    <property type="match status" value="1"/>
</dbReference>
<dbReference type="SMART" id="SM00279">
    <property type="entry name" value="HhH2"/>
    <property type="match status" value="1"/>
</dbReference>
<keyword evidence="18" id="KW-1133">Transmembrane helix</keyword>
<evidence type="ECO:0000259" key="20">
    <source>
        <dbReference type="SMART" id="SM00485"/>
    </source>
</evidence>
<dbReference type="Gene3D" id="1.10.150.20">
    <property type="entry name" value="5' to 3' exonuclease, C-terminal subdomain"/>
    <property type="match status" value="1"/>
</dbReference>
<feature type="transmembrane region" description="Helical" evidence="18">
    <location>
        <begin position="7"/>
        <end position="25"/>
    </location>
</feature>
<reference evidence="22" key="1">
    <citation type="submission" date="2011-07" db="EMBL/GenBank/DDBJ databases">
        <title>Divergent evolution of antigenic variation in African trypanosomes.</title>
        <authorList>
            <person name="Jackson A.P."/>
            <person name="Berry A."/>
            <person name="Allison H.C."/>
            <person name="Burton P."/>
            <person name="Anderson J."/>
            <person name="Aslett M."/>
            <person name="Brown R."/>
            <person name="Corton N."/>
            <person name="Harris D."/>
            <person name="Hauser H."/>
            <person name="Gamble J."/>
            <person name="Gilderthorp R."/>
            <person name="McQuillan J."/>
            <person name="Quail M.A."/>
            <person name="Sanders M."/>
            <person name="Van Tonder A."/>
            <person name="Ginger M.L."/>
            <person name="Donelson J.E."/>
            <person name="Field M.C."/>
            <person name="Barry J.D."/>
            <person name="Berriman M."/>
            <person name="Hertz-Fowler C."/>
        </authorList>
    </citation>
    <scope>NUCLEOTIDE SEQUENCE [LARGE SCALE GENOMIC DNA]</scope>
    <source>
        <strain evidence="22">IL3000</strain>
    </source>
</reference>